<feature type="repeat" description="PPR" evidence="2">
    <location>
        <begin position="5"/>
        <end position="39"/>
    </location>
</feature>
<protein>
    <recommendedName>
        <fullName evidence="5">Pentacotripeptide-repeat region of PRORP domain-containing protein</fullName>
    </recommendedName>
</protein>
<dbReference type="EMBL" id="GL377605">
    <property type="protein sequence ID" value="EFJ19579.1"/>
    <property type="molecule type" value="Genomic_DNA"/>
</dbReference>
<dbReference type="InParanoid" id="D8S7C0"/>
<dbReference type="STRING" id="88036.D8S7C0"/>
<evidence type="ECO:0008006" key="5">
    <source>
        <dbReference type="Google" id="ProtNLM"/>
    </source>
</evidence>
<dbReference type="GO" id="GO:0009451">
    <property type="term" value="P:RNA modification"/>
    <property type="evidence" value="ECO:0007669"/>
    <property type="project" value="InterPro"/>
</dbReference>
<accession>D8S7C0</accession>
<dbReference type="InterPro" id="IPR011990">
    <property type="entry name" value="TPR-like_helical_dom_sf"/>
</dbReference>
<dbReference type="KEGG" id="smo:SELMODRAFT_110559"/>
<evidence type="ECO:0000313" key="3">
    <source>
        <dbReference type="EMBL" id="EFJ19579.1"/>
    </source>
</evidence>
<dbReference type="InterPro" id="IPR046960">
    <property type="entry name" value="PPR_At4g14850-like_plant"/>
</dbReference>
<reference evidence="3 4" key="1">
    <citation type="journal article" date="2011" name="Science">
        <title>The Selaginella genome identifies genetic changes associated with the evolution of vascular plants.</title>
        <authorList>
            <person name="Banks J.A."/>
            <person name="Nishiyama T."/>
            <person name="Hasebe M."/>
            <person name="Bowman J.L."/>
            <person name="Gribskov M."/>
            <person name="dePamphilis C."/>
            <person name="Albert V.A."/>
            <person name="Aono N."/>
            <person name="Aoyama T."/>
            <person name="Ambrose B.A."/>
            <person name="Ashton N.W."/>
            <person name="Axtell M.J."/>
            <person name="Barker E."/>
            <person name="Barker M.S."/>
            <person name="Bennetzen J.L."/>
            <person name="Bonawitz N.D."/>
            <person name="Chapple C."/>
            <person name="Cheng C."/>
            <person name="Correa L.G."/>
            <person name="Dacre M."/>
            <person name="DeBarry J."/>
            <person name="Dreyer I."/>
            <person name="Elias M."/>
            <person name="Engstrom E.M."/>
            <person name="Estelle M."/>
            <person name="Feng L."/>
            <person name="Finet C."/>
            <person name="Floyd S.K."/>
            <person name="Frommer W.B."/>
            <person name="Fujita T."/>
            <person name="Gramzow L."/>
            <person name="Gutensohn M."/>
            <person name="Harholt J."/>
            <person name="Hattori M."/>
            <person name="Heyl A."/>
            <person name="Hirai T."/>
            <person name="Hiwatashi Y."/>
            <person name="Ishikawa M."/>
            <person name="Iwata M."/>
            <person name="Karol K.G."/>
            <person name="Koehler B."/>
            <person name="Kolukisaoglu U."/>
            <person name="Kubo M."/>
            <person name="Kurata T."/>
            <person name="Lalonde S."/>
            <person name="Li K."/>
            <person name="Li Y."/>
            <person name="Litt A."/>
            <person name="Lyons E."/>
            <person name="Manning G."/>
            <person name="Maruyama T."/>
            <person name="Michael T.P."/>
            <person name="Mikami K."/>
            <person name="Miyazaki S."/>
            <person name="Morinaga S."/>
            <person name="Murata T."/>
            <person name="Mueller-Roeber B."/>
            <person name="Nelson D.R."/>
            <person name="Obara M."/>
            <person name="Oguri Y."/>
            <person name="Olmstead R.G."/>
            <person name="Onodera N."/>
            <person name="Petersen B.L."/>
            <person name="Pils B."/>
            <person name="Prigge M."/>
            <person name="Rensing S.A."/>
            <person name="Riano-Pachon D.M."/>
            <person name="Roberts A.W."/>
            <person name="Sato Y."/>
            <person name="Scheller H.V."/>
            <person name="Schulz B."/>
            <person name="Schulz C."/>
            <person name="Shakirov E.V."/>
            <person name="Shibagaki N."/>
            <person name="Shinohara N."/>
            <person name="Shippen D.E."/>
            <person name="Soerensen I."/>
            <person name="Sotooka R."/>
            <person name="Sugimoto N."/>
            <person name="Sugita M."/>
            <person name="Sumikawa N."/>
            <person name="Tanurdzic M."/>
            <person name="Theissen G."/>
            <person name="Ulvskov P."/>
            <person name="Wakazuki S."/>
            <person name="Weng J.K."/>
            <person name="Willats W.W."/>
            <person name="Wipf D."/>
            <person name="Wolf P.G."/>
            <person name="Yang L."/>
            <person name="Zimmer A.D."/>
            <person name="Zhu Q."/>
            <person name="Mitros T."/>
            <person name="Hellsten U."/>
            <person name="Loque D."/>
            <person name="Otillar R."/>
            <person name="Salamov A."/>
            <person name="Schmutz J."/>
            <person name="Shapiro H."/>
            <person name="Lindquist E."/>
            <person name="Lucas S."/>
            <person name="Rokhsar D."/>
            <person name="Grigoriev I.V."/>
        </authorList>
    </citation>
    <scope>NUCLEOTIDE SEQUENCE [LARGE SCALE GENOMIC DNA]</scope>
</reference>
<dbReference type="PANTHER" id="PTHR47926">
    <property type="entry name" value="PENTATRICOPEPTIDE REPEAT-CONTAINING PROTEIN"/>
    <property type="match status" value="1"/>
</dbReference>
<keyword evidence="4" id="KW-1185">Reference proteome</keyword>
<evidence type="ECO:0000256" key="2">
    <source>
        <dbReference type="PROSITE-ProRule" id="PRU00708"/>
    </source>
</evidence>
<dbReference type="OrthoDB" id="185373at2759"/>
<dbReference type="AlphaFoldDB" id="D8S7C0"/>
<name>D8S7C0_SELML</name>
<dbReference type="eggNOG" id="KOG4197">
    <property type="taxonomic scope" value="Eukaryota"/>
</dbReference>
<dbReference type="Gramene" id="EFJ19579">
    <property type="protein sequence ID" value="EFJ19579"/>
    <property type="gene ID" value="SELMODRAFT_110559"/>
</dbReference>
<dbReference type="GO" id="GO:0003723">
    <property type="term" value="F:RNA binding"/>
    <property type="evidence" value="ECO:0007669"/>
    <property type="project" value="InterPro"/>
</dbReference>
<proteinExistence type="predicted"/>
<dbReference type="Gene3D" id="1.25.40.10">
    <property type="entry name" value="Tetratricopeptide repeat domain"/>
    <property type="match status" value="1"/>
</dbReference>
<keyword evidence="1" id="KW-0677">Repeat</keyword>
<dbReference type="Proteomes" id="UP000001514">
    <property type="component" value="Unassembled WGS sequence"/>
</dbReference>
<evidence type="ECO:0000313" key="4">
    <source>
        <dbReference type="Proteomes" id="UP000001514"/>
    </source>
</evidence>
<gene>
    <name evidence="3" type="ORF">SELMODRAFT_110559</name>
</gene>
<evidence type="ECO:0000256" key="1">
    <source>
        <dbReference type="ARBA" id="ARBA00022737"/>
    </source>
</evidence>
<organism evidence="4">
    <name type="scientific">Selaginella moellendorffii</name>
    <name type="common">Spikemoss</name>
    <dbReference type="NCBI Taxonomy" id="88036"/>
    <lineage>
        <taxon>Eukaryota</taxon>
        <taxon>Viridiplantae</taxon>
        <taxon>Streptophyta</taxon>
        <taxon>Embryophyta</taxon>
        <taxon>Tracheophyta</taxon>
        <taxon>Lycopodiopsida</taxon>
        <taxon>Selaginellales</taxon>
        <taxon>Selaginellaceae</taxon>
        <taxon>Selaginella</taxon>
    </lineage>
</organism>
<dbReference type="InterPro" id="IPR002885">
    <property type="entry name" value="PPR_rpt"/>
</dbReference>
<dbReference type="Pfam" id="PF01535">
    <property type="entry name" value="PPR"/>
    <property type="match status" value="3"/>
</dbReference>
<dbReference type="HOGENOM" id="CLU_002706_0_0_1"/>
<sequence>MRHRNSISWNTLLVSYAQNGHTNTAKAFFSTLPEQNLVSWNVVIGMYALNGQTAQSLELFRNCVADGVNLDDVSFTSALIALSHSGEVDDSLFLFKSMIADYLVTPGKQQYGCIISLFARGGYDRSCKELIDTMPFFPDTHDWTCLASANRIYKSNSLGMGHHNTRKQNAN</sequence>
<dbReference type="PROSITE" id="PS51375">
    <property type="entry name" value="PPR"/>
    <property type="match status" value="1"/>
</dbReference>